<evidence type="ECO:0000313" key="2">
    <source>
        <dbReference type="EMBL" id="TNN75149.1"/>
    </source>
</evidence>
<sequence>MTYSNEGKAERKRRQIGDPAPTPRPPAAFISSMLLGNGFRTRGVGLNRPALAGCEATLDCERACAYCLMCQKCVRVRTRRSACRCAPLPVCHRARRAAENYTAPRNR</sequence>
<reference evidence="2 3" key="1">
    <citation type="submission" date="2019-03" db="EMBL/GenBank/DDBJ databases">
        <title>First draft genome of Liparis tanakae, snailfish: a comprehensive survey of snailfish specific genes.</title>
        <authorList>
            <person name="Kim W."/>
            <person name="Song I."/>
            <person name="Jeong J.-H."/>
            <person name="Kim D."/>
            <person name="Kim S."/>
            <person name="Ryu S."/>
            <person name="Song J.Y."/>
            <person name="Lee S.K."/>
        </authorList>
    </citation>
    <scope>NUCLEOTIDE SEQUENCE [LARGE SCALE GENOMIC DNA]</scope>
    <source>
        <tissue evidence="2">Muscle</tissue>
    </source>
</reference>
<gene>
    <name evidence="2" type="ORF">EYF80_014559</name>
</gene>
<protein>
    <submittedName>
        <fullName evidence="2">Uncharacterized protein</fullName>
    </submittedName>
</protein>
<feature type="region of interest" description="Disordered" evidence="1">
    <location>
        <begin position="1"/>
        <end position="27"/>
    </location>
</feature>
<name>A0A4Z2IAQ4_9TELE</name>
<comment type="caution">
    <text evidence="2">The sequence shown here is derived from an EMBL/GenBank/DDBJ whole genome shotgun (WGS) entry which is preliminary data.</text>
</comment>
<proteinExistence type="predicted"/>
<dbReference type="EMBL" id="SRLO01000106">
    <property type="protein sequence ID" value="TNN75149.1"/>
    <property type="molecule type" value="Genomic_DNA"/>
</dbReference>
<evidence type="ECO:0000313" key="3">
    <source>
        <dbReference type="Proteomes" id="UP000314294"/>
    </source>
</evidence>
<accession>A0A4Z2IAQ4</accession>
<dbReference type="AlphaFoldDB" id="A0A4Z2IAQ4"/>
<keyword evidence="3" id="KW-1185">Reference proteome</keyword>
<dbReference type="Proteomes" id="UP000314294">
    <property type="component" value="Unassembled WGS sequence"/>
</dbReference>
<organism evidence="2 3">
    <name type="scientific">Liparis tanakae</name>
    <name type="common">Tanaka's snailfish</name>
    <dbReference type="NCBI Taxonomy" id="230148"/>
    <lineage>
        <taxon>Eukaryota</taxon>
        <taxon>Metazoa</taxon>
        <taxon>Chordata</taxon>
        <taxon>Craniata</taxon>
        <taxon>Vertebrata</taxon>
        <taxon>Euteleostomi</taxon>
        <taxon>Actinopterygii</taxon>
        <taxon>Neopterygii</taxon>
        <taxon>Teleostei</taxon>
        <taxon>Neoteleostei</taxon>
        <taxon>Acanthomorphata</taxon>
        <taxon>Eupercaria</taxon>
        <taxon>Perciformes</taxon>
        <taxon>Cottioidei</taxon>
        <taxon>Cottales</taxon>
        <taxon>Liparidae</taxon>
        <taxon>Liparis</taxon>
    </lineage>
</organism>
<evidence type="ECO:0000256" key="1">
    <source>
        <dbReference type="SAM" id="MobiDB-lite"/>
    </source>
</evidence>